<keyword evidence="3" id="KW-1185">Reference proteome</keyword>
<name>A0A2G2X2I3_CAPBA</name>
<feature type="region of interest" description="Disordered" evidence="1">
    <location>
        <begin position="71"/>
        <end position="108"/>
    </location>
</feature>
<dbReference type="OrthoDB" id="1683626at2759"/>
<organism evidence="2 3">
    <name type="scientific">Capsicum baccatum</name>
    <name type="common">Peruvian pepper</name>
    <dbReference type="NCBI Taxonomy" id="33114"/>
    <lineage>
        <taxon>Eukaryota</taxon>
        <taxon>Viridiplantae</taxon>
        <taxon>Streptophyta</taxon>
        <taxon>Embryophyta</taxon>
        <taxon>Tracheophyta</taxon>
        <taxon>Spermatophyta</taxon>
        <taxon>Magnoliopsida</taxon>
        <taxon>eudicotyledons</taxon>
        <taxon>Gunneridae</taxon>
        <taxon>Pentapetalae</taxon>
        <taxon>asterids</taxon>
        <taxon>lamiids</taxon>
        <taxon>Solanales</taxon>
        <taxon>Solanaceae</taxon>
        <taxon>Solanoideae</taxon>
        <taxon>Capsiceae</taxon>
        <taxon>Capsicum</taxon>
    </lineage>
</organism>
<protein>
    <submittedName>
        <fullName evidence="2">Beta-adaptin-like protein B</fullName>
    </submittedName>
</protein>
<reference evidence="2 3" key="1">
    <citation type="journal article" date="2017" name="Genome Biol.">
        <title>New reference genome sequences of hot pepper reveal the massive evolution of plant disease-resistance genes by retroduplication.</title>
        <authorList>
            <person name="Kim S."/>
            <person name="Park J."/>
            <person name="Yeom S.I."/>
            <person name="Kim Y.M."/>
            <person name="Seo E."/>
            <person name="Kim K.T."/>
            <person name="Kim M.S."/>
            <person name="Lee J.M."/>
            <person name="Cheong K."/>
            <person name="Shin H.S."/>
            <person name="Kim S.B."/>
            <person name="Han K."/>
            <person name="Lee J."/>
            <person name="Park M."/>
            <person name="Lee H.A."/>
            <person name="Lee H.Y."/>
            <person name="Lee Y."/>
            <person name="Oh S."/>
            <person name="Lee J.H."/>
            <person name="Choi E."/>
            <person name="Choi E."/>
            <person name="Lee S.E."/>
            <person name="Jeon J."/>
            <person name="Kim H."/>
            <person name="Choi G."/>
            <person name="Song H."/>
            <person name="Lee J."/>
            <person name="Lee S.C."/>
            <person name="Kwon J.K."/>
            <person name="Lee H.Y."/>
            <person name="Koo N."/>
            <person name="Hong Y."/>
            <person name="Kim R.W."/>
            <person name="Kang W.H."/>
            <person name="Huh J.H."/>
            <person name="Kang B.C."/>
            <person name="Yang T.J."/>
            <person name="Lee Y.H."/>
            <person name="Bennetzen J.L."/>
            <person name="Choi D."/>
        </authorList>
    </citation>
    <scope>NUCLEOTIDE SEQUENCE [LARGE SCALE GENOMIC DNA]</scope>
    <source>
        <strain evidence="3">cv. PBC81</strain>
    </source>
</reference>
<evidence type="ECO:0000313" key="3">
    <source>
        <dbReference type="Proteomes" id="UP000224567"/>
    </source>
</evidence>
<gene>
    <name evidence="2" type="ORF">CQW23_06101</name>
</gene>
<proteinExistence type="predicted"/>
<comment type="caution">
    <text evidence="2">The sequence shown here is derived from an EMBL/GenBank/DDBJ whole genome shotgun (WGS) entry which is preliminary data.</text>
</comment>
<reference evidence="3" key="2">
    <citation type="journal article" date="2017" name="J. Anim. Genet.">
        <title>Multiple reference genome sequences of hot pepper reveal the massive evolution of plant disease resistance genes by retroduplication.</title>
        <authorList>
            <person name="Kim S."/>
            <person name="Park J."/>
            <person name="Yeom S.-I."/>
            <person name="Kim Y.-M."/>
            <person name="Seo E."/>
            <person name="Kim K.-T."/>
            <person name="Kim M.-S."/>
            <person name="Lee J.M."/>
            <person name="Cheong K."/>
            <person name="Shin H.-S."/>
            <person name="Kim S.-B."/>
            <person name="Han K."/>
            <person name="Lee J."/>
            <person name="Park M."/>
            <person name="Lee H.-A."/>
            <person name="Lee H.-Y."/>
            <person name="Lee Y."/>
            <person name="Oh S."/>
            <person name="Lee J.H."/>
            <person name="Choi E."/>
            <person name="Choi E."/>
            <person name="Lee S.E."/>
            <person name="Jeon J."/>
            <person name="Kim H."/>
            <person name="Choi G."/>
            <person name="Song H."/>
            <person name="Lee J."/>
            <person name="Lee S.-C."/>
            <person name="Kwon J.-K."/>
            <person name="Lee H.-Y."/>
            <person name="Koo N."/>
            <person name="Hong Y."/>
            <person name="Kim R.W."/>
            <person name="Kang W.-H."/>
            <person name="Huh J.H."/>
            <person name="Kang B.-C."/>
            <person name="Yang T.-J."/>
            <person name="Lee Y.-H."/>
            <person name="Bennetzen J.L."/>
            <person name="Choi D."/>
        </authorList>
    </citation>
    <scope>NUCLEOTIDE SEQUENCE [LARGE SCALE GENOMIC DNA]</scope>
    <source>
        <strain evidence="3">cv. PBC81</strain>
    </source>
</reference>
<dbReference type="STRING" id="33114.A0A2G2X2I3"/>
<evidence type="ECO:0000256" key="1">
    <source>
        <dbReference type="SAM" id="MobiDB-lite"/>
    </source>
</evidence>
<sequence length="184" mass="20050">MIKLNSGRNIDQALHTFKDYAKKVDVDFVRKVVLVIGCCTIKLERDVERCITSRSIYHCVKTTQKTEDKEYADAGEQGYSDSPALVAESGASPPSSTANARHPTARQPAAPAALALPDLLDLGMDNNNSAIVSVDRPATPANPPLIVVLPASSGQSLQINAQLVRRDRQVFYSMMFEKFLLMGS</sequence>
<dbReference type="EMBL" id="MLFT02000003">
    <property type="protein sequence ID" value="PHT51639.1"/>
    <property type="molecule type" value="Genomic_DNA"/>
</dbReference>
<dbReference type="Proteomes" id="UP000224567">
    <property type="component" value="Unassembled WGS sequence"/>
</dbReference>
<accession>A0A2G2X2I3</accession>
<evidence type="ECO:0000313" key="2">
    <source>
        <dbReference type="EMBL" id="PHT51639.1"/>
    </source>
</evidence>
<dbReference type="AlphaFoldDB" id="A0A2G2X2I3"/>